<keyword evidence="1" id="KW-0472">Membrane</keyword>
<accession>A0A2P8DFE7</accession>
<feature type="transmembrane region" description="Helical" evidence="1">
    <location>
        <begin position="357"/>
        <end position="378"/>
    </location>
</feature>
<feature type="transmembrane region" description="Helical" evidence="1">
    <location>
        <begin position="334"/>
        <end position="351"/>
    </location>
</feature>
<gene>
    <name evidence="2" type="ORF">CLV63_113102</name>
</gene>
<reference evidence="2 3" key="1">
    <citation type="submission" date="2018-03" db="EMBL/GenBank/DDBJ databases">
        <title>Genomic Encyclopedia of Archaeal and Bacterial Type Strains, Phase II (KMG-II): from individual species to whole genera.</title>
        <authorList>
            <person name="Goeker M."/>
        </authorList>
    </citation>
    <scope>NUCLEOTIDE SEQUENCE [LARGE SCALE GENOMIC DNA]</scope>
    <source>
        <strain evidence="2 3">DSM 45312</strain>
    </source>
</reference>
<organism evidence="2 3">
    <name type="scientific">Murinocardiopsis flavida</name>
    <dbReference type="NCBI Taxonomy" id="645275"/>
    <lineage>
        <taxon>Bacteria</taxon>
        <taxon>Bacillati</taxon>
        <taxon>Actinomycetota</taxon>
        <taxon>Actinomycetes</taxon>
        <taxon>Streptosporangiales</taxon>
        <taxon>Nocardiopsidaceae</taxon>
        <taxon>Murinocardiopsis</taxon>
    </lineage>
</organism>
<feature type="transmembrane region" description="Helical" evidence="1">
    <location>
        <begin position="49"/>
        <end position="70"/>
    </location>
</feature>
<protein>
    <submittedName>
        <fullName evidence="2">4-amino-4-deoxy-L-arabinose transferase-like glycosyltransferase</fullName>
    </submittedName>
</protein>
<evidence type="ECO:0000313" key="3">
    <source>
        <dbReference type="Proteomes" id="UP000240542"/>
    </source>
</evidence>
<feature type="transmembrane region" description="Helical" evidence="1">
    <location>
        <begin position="128"/>
        <end position="148"/>
    </location>
</feature>
<feature type="transmembrane region" description="Helical" evidence="1">
    <location>
        <begin position="210"/>
        <end position="235"/>
    </location>
</feature>
<dbReference type="EMBL" id="PYGA01000013">
    <property type="protein sequence ID" value="PSK95939.1"/>
    <property type="molecule type" value="Genomic_DNA"/>
</dbReference>
<feature type="transmembrane region" description="Helical" evidence="1">
    <location>
        <begin position="414"/>
        <end position="436"/>
    </location>
</feature>
<evidence type="ECO:0000256" key="1">
    <source>
        <dbReference type="SAM" id="Phobius"/>
    </source>
</evidence>
<evidence type="ECO:0000313" key="2">
    <source>
        <dbReference type="EMBL" id="PSK95939.1"/>
    </source>
</evidence>
<name>A0A2P8DFE7_9ACTN</name>
<keyword evidence="1" id="KW-1133">Transmembrane helix</keyword>
<keyword evidence="1" id="KW-0812">Transmembrane</keyword>
<dbReference type="GO" id="GO:0016740">
    <property type="term" value="F:transferase activity"/>
    <property type="evidence" value="ECO:0007669"/>
    <property type="project" value="UniProtKB-KW"/>
</dbReference>
<dbReference type="OrthoDB" id="3207667at2"/>
<keyword evidence="3" id="KW-1185">Reference proteome</keyword>
<comment type="caution">
    <text evidence="2">The sequence shown here is derived from an EMBL/GenBank/DDBJ whole genome shotgun (WGS) entry which is preliminary data.</text>
</comment>
<feature type="transmembrane region" description="Helical" evidence="1">
    <location>
        <begin position="247"/>
        <end position="267"/>
    </location>
</feature>
<dbReference type="RefSeq" id="WP_106584394.1">
    <property type="nucleotide sequence ID" value="NZ_PYGA01000013.1"/>
</dbReference>
<dbReference type="AlphaFoldDB" id="A0A2P8DFE7"/>
<dbReference type="Proteomes" id="UP000240542">
    <property type="component" value="Unassembled WGS sequence"/>
</dbReference>
<sequence length="563" mass="59279">MSTPIDGGSGRAVAHAAAGARDAWARAGSAARAQAGAAGRAVYRHRRSLAVLLPVLAAIAALQAVNVAGFPQRTAEEGGYVAHAYALLHFGGMAHPAQWYDQPPLGRLQFAAYAALTGGFDHPAGMVIAGRGFMVLAHLASCVLLWILARRTEMARWAAAGALLLFTASPLAVEYHRLAAPDNIATPWVLAAFVLACTPRPRLAPFLASGAAFTVAVLSKESALLLLPVLVWLIWRNEHPGDRGHTLALVGSMLVYAWLAYAVFALVRGELFPAPGQASLWDGAVNGLLGRGSGSVPSPGNTAAGAIGAWLRLDPMLPLLGAAGAATGVFSRRFRPYAAGLLVLMLAALLIGELPAAYVLAMLPLVALTAAGAAEIALRRSRRVQPAWRPSANRSTLFGFTAVRLLPLRTVRRYPLVPVLVAAALLLAVLAAPTWAASLRGSLSADADRPMRAAADWIRRNAAPTDRVAVDPAMGMDLRDHLGAARVNVIAFASFGGRTEVIAQVPDRWHRHDLIVETSAVRRAAARLPQVGDALRGAHPIARFGTGDDRVVVREAPPVADER</sequence>
<keyword evidence="2" id="KW-0808">Transferase</keyword>
<proteinExistence type="predicted"/>